<evidence type="ECO:0000259" key="8">
    <source>
        <dbReference type="Pfam" id="PF08534"/>
    </source>
</evidence>
<evidence type="ECO:0000256" key="3">
    <source>
        <dbReference type="ARBA" id="ARBA00022862"/>
    </source>
</evidence>
<proteinExistence type="inferred from homology"/>
<keyword evidence="3 7" id="KW-0049">Antioxidant</keyword>
<reference evidence="9 10" key="1">
    <citation type="submission" date="2018-05" db="EMBL/GenBank/DDBJ databases">
        <title>Genome sequencing and assembly of the regulated plant pathogen Lachnellula willkommii and related sister species for the development of diagnostic species identification markers.</title>
        <authorList>
            <person name="Giroux E."/>
            <person name="Bilodeau G."/>
        </authorList>
    </citation>
    <scope>NUCLEOTIDE SEQUENCE [LARGE SCALE GENOMIC DNA]</scope>
    <source>
        <strain evidence="9 10">CBS 185.66</strain>
    </source>
</reference>
<dbReference type="GO" id="GO:0008379">
    <property type="term" value="F:thioredoxin peroxidase activity"/>
    <property type="evidence" value="ECO:0007669"/>
    <property type="project" value="InterPro"/>
</dbReference>
<evidence type="ECO:0000256" key="2">
    <source>
        <dbReference type="ARBA" id="ARBA00022559"/>
    </source>
</evidence>
<comment type="similarity">
    <text evidence="1 7">Belongs to the peroxiredoxin family. Prx5 subfamily.</text>
</comment>
<dbReference type="Proteomes" id="UP000431533">
    <property type="component" value="Unassembled WGS sequence"/>
</dbReference>
<dbReference type="InterPro" id="IPR036249">
    <property type="entry name" value="Thioredoxin-like_sf"/>
</dbReference>
<dbReference type="GO" id="GO:0042744">
    <property type="term" value="P:hydrogen peroxide catabolic process"/>
    <property type="evidence" value="ECO:0007669"/>
    <property type="project" value="TreeGrafter"/>
</dbReference>
<evidence type="ECO:0000256" key="5">
    <source>
        <dbReference type="ARBA" id="ARBA00023284"/>
    </source>
</evidence>
<name>A0A8H8R483_9HELO</name>
<evidence type="ECO:0000313" key="10">
    <source>
        <dbReference type="Proteomes" id="UP000431533"/>
    </source>
</evidence>
<evidence type="ECO:0000256" key="4">
    <source>
        <dbReference type="ARBA" id="ARBA00023002"/>
    </source>
</evidence>
<dbReference type="InterPro" id="IPR013740">
    <property type="entry name" value="Redoxin"/>
</dbReference>
<dbReference type="AlphaFoldDB" id="A0A8H8R483"/>
<dbReference type="GO" id="GO:0045454">
    <property type="term" value="P:cell redox homeostasis"/>
    <property type="evidence" value="ECO:0007669"/>
    <property type="project" value="TreeGrafter"/>
</dbReference>
<sequence length="186" mass="19569">NCYILISPHFISNLSSKLPSNIPIYLSTTVKMVKVGDSIPSIPLQEGAPDKKVDLSQELATGNGIIIGVPAAFSPTCSDSHIPGFIAHPKLKSAGKVFVVSVNDGFVMNAWGKSLDADKSSGIRFLGDASGEFSRAFDVEFPAAPLLGTNRSKRYAVVTGDGKVKSVHIEPDNIGAEVSTADKILG</sequence>
<dbReference type="GeneID" id="41984560"/>
<dbReference type="GO" id="GO:0005777">
    <property type="term" value="C:peroxisome"/>
    <property type="evidence" value="ECO:0007669"/>
    <property type="project" value="TreeGrafter"/>
</dbReference>
<comment type="caution">
    <text evidence="9">The sequence shown here is derived from an EMBL/GenBank/DDBJ whole genome shotgun (WGS) entry which is preliminary data.</text>
</comment>
<comment type="function">
    <text evidence="7">Thiol-specific peroxidase that catalyzes the reduction of hydrogen peroxide and organic hydroperoxides to water and alcohols, respectively. Plays a role in cell protection against oxidative stress by detoxifying peroxides.</text>
</comment>
<dbReference type="GO" id="GO:0034599">
    <property type="term" value="P:cellular response to oxidative stress"/>
    <property type="evidence" value="ECO:0007669"/>
    <property type="project" value="InterPro"/>
</dbReference>
<gene>
    <name evidence="9" type="primary">pmp20</name>
    <name evidence="9" type="ORF">LHYA1_G004362</name>
</gene>
<dbReference type="FunFam" id="3.40.30.10:FF:000159">
    <property type="entry name" value="Peroxiredoxin"/>
    <property type="match status" value="1"/>
</dbReference>
<evidence type="ECO:0000256" key="7">
    <source>
        <dbReference type="RuleBase" id="RU366011"/>
    </source>
</evidence>
<evidence type="ECO:0000256" key="6">
    <source>
        <dbReference type="PIRSR" id="PIRSR637944-1"/>
    </source>
</evidence>
<dbReference type="PANTHER" id="PTHR10430:SF39">
    <property type="entry name" value="PEROXISOMAL MEMBRANE ASSOCIATED PROTEIN 20"/>
    <property type="match status" value="1"/>
</dbReference>
<protein>
    <submittedName>
        <fullName evidence="9">Peroxisomal membrane associated protein</fullName>
    </submittedName>
</protein>
<keyword evidence="10" id="KW-1185">Reference proteome</keyword>
<dbReference type="GO" id="GO:0005739">
    <property type="term" value="C:mitochondrion"/>
    <property type="evidence" value="ECO:0007669"/>
    <property type="project" value="TreeGrafter"/>
</dbReference>
<evidence type="ECO:0000256" key="1">
    <source>
        <dbReference type="ARBA" id="ARBA00010505"/>
    </source>
</evidence>
<keyword evidence="4 7" id="KW-0560">Oxidoreductase</keyword>
<dbReference type="Gene3D" id="3.40.30.10">
    <property type="entry name" value="Glutaredoxin"/>
    <property type="match status" value="1"/>
</dbReference>
<keyword evidence="2 7" id="KW-0575">Peroxidase</keyword>
<feature type="domain" description="Redoxin" evidence="8">
    <location>
        <begin position="34"/>
        <end position="185"/>
    </location>
</feature>
<dbReference type="RefSeq" id="XP_031006539.1">
    <property type="nucleotide sequence ID" value="XM_031149324.1"/>
</dbReference>
<dbReference type="OrthoDB" id="1882547at2759"/>
<accession>A0A8H8R483</accession>
<dbReference type="PANTHER" id="PTHR10430">
    <property type="entry name" value="PEROXIREDOXIN"/>
    <property type="match status" value="1"/>
</dbReference>
<dbReference type="InterPro" id="IPR037944">
    <property type="entry name" value="PRX5-like"/>
</dbReference>
<dbReference type="CDD" id="cd03013">
    <property type="entry name" value="PRX5_like"/>
    <property type="match status" value="1"/>
</dbReference>
<feature type="non-terminal residue" evidence="9">
    <location>
        <position position="1"/>
    </location>
</feature>
<dbReference type="Pfam" id="PF08534">
    <property type="entry name" value="Redoxin"/>
    <property type="match status" value="1"/>
</dbReference>
<keyword evidence="5 7" id="KW-0676">Redox-active center</keyword>
<dbReference type="GO" id="GO:0005829">
    <property type="term" value="C:cytosol"/>
    <property type="evidence" value="ECO:0007669"/>
    <property type="project" value="TreeGrafter"/>
</dbReference>
<evidence type="ECO:0000313" key="9">
    <source>
        <dbReference type="EMBL" id="TVY27751.1"/>
    </source>
</evidence>
<feature type="active site" description="Cysteine sulfenic acid (-SOH) intermediate" evidence="6">
    <location>
        <position position="77"/>
    </location>
</feature>
<dbReference type="SUPFAM" id="SSF52833">
    <property type="entry name" value="Thioredoxin-like"/>
    <property type="match status" value="1"/>
</dbReference>
<organism evidence="9 10">
    <name type="scientific">Lachnellula hyalina</name>
    <dbReference type="NCBI Taxonomy" id="1316788"/>
    <lineage>
        <taxon>Eukaryota</taxon>
        <taxon>Fungi</taxon>
        <taxon>Dikarya</taxon>
        <taxon>Ascomycota</taxon>
        <taxon>Pezizomycotina</taxon>
        <taxon>Leotiomycetes</taxon>
        <taxon>Helotiales</taxon>
        <taxon>Lachnaceae</taxon>
        <taxon>Lachnellula</taxon>
    </lineage>
</organism>
<dbReference type="EMBL" id="QGMH01000043">
    <property type="protein sequence ID" value="TVY27751.1"/>
    <property type="molecule type" value="Genomic_DNA"/>
</dbReference>